<dbReference type="Proteomes" id="UP000054988">
    <property type="component" value="Unassembled WGS sequence"/>
</dbReference>
<evidence type="ECO:0000313" key="2">
    <source>
        <dbReference type="Proteomes" id="UP000054988"/>
    </source>
</evidence>
<name>A0A0W0EWF8_MONRR</name>
<reference evidence="1 2" key="1">
    <citation type="submission" date="2015-12" db="EMBL/GenBank/DDBJ databases">
        <title>Draft genome sequence of Moniliophthora roreri, the causal agent of frosty pod rot of cacao.</title>
        <authorList>
            <person name="Aime M.C."/>
            <person name="Diaz-Valderrama J.R."/>
            <person name="Kijpornyongpan T."/>
            <person name="Phillips-Mora W."/>
        </authorList>
    </citation>
    <scope>NUCLEOTIDE SEQUENCE [LARGE SCALE GENOMIC DNA]</scope>
    <source>
        <strain evidence="1 2">MCA 2952</strain>
    </source>
</reference>
<comment type="caution">
    <text evidence="1">The sequence shown here is derived from an EMBL/GenBank/DDBJ whole genome shotgun (WGS) entry which is preliminary data.</text>
</comment>
<protein>
    <submittedName>
        <fullName evidence="1">Uncharacterized protein</fullName>
    </submittedName>
</protein>
<evidence type="ECO:0000313" key="1">
    <source>
        <dbReference type="EMBL" id="KTB28242.1"/>
    </source>
</evidence>
<sequence>MGVDEIEQIGAHFKRLNGQVHVPRSTGAIVDGLFVDHHDDDDPITMLSFRPQERTEEEHMHTERAISISLTTSFASSFFKPHRGFWNRNTPRERGIFTNTVKVQHFKVHPSTRIPYISQAEFRYTTPHNFDNSLVI</sequence>
<gene>
    <name evidence="1" type="ORF">WG66_19155</name>
</gene>
<dbReference type="EMBL" id="LATX01002491">
    <property type="protein sequence ID" value="KTB28242.1"/>
    <property type="molecule type" value="Genomic_DNA"/>
</dbReference>
<organism evidence="1 2">
    <name type="scientific">Moniliophthora roreri</name>
    <name type="common">Frosty pod rot fungus</name>
    <name type="synonym">Monilia roreri</name>
    <dbReference type="NCBI Taxonomy" id="221103"/>
    <lineage>
        <taxon>Eukaryota</taxon>
        <taxon>Fungi</taxon>
        <taxon>Dikarya</taxon>
        <taxon>Basidiomycota</taxon>
        <taxon>Agaricomycotina</taxon>
        <taxon>Agaricomycetes</taxon>
        <taxon>Agaricomycetidae</taxon>
        <taxon>Agaricales</taxon>
        <taxon>Marasmiineae</taxon>
        <taxon>Marasmiaceae</taxon>
        <taxon>Moniliophthora</taxon>
    </lineage>
</organism>
<accession>A0A0W0EWF8</accession>
<dbReference type="AlphaFoldDB" id="A0A0W0EWF8"/>
<proteinExistence type="predicted"/>